<dbReference type="Proteomes" id="UP000275579">
    <property type="component" value="Chromosome"/>
</dbReference>
<evidence type="ECO:0000313" key="2">
    <source>
        <dbReference type="EMBL" id="AZS75066.1"/>
    </source>
</evidence>
<sequence length="127" mass="13353">MWLAALAVPAAFVAFLAVWVGGNARKLMTGESAVVRSLTRCVEGGGLTLPSSHCDGSWVFADGHTGIGEITSAKVAVGETIFAGDGWAYSSAAPLHRLVWIPGGVFCAGIVCVLVMWLRYRRSTDQA</sequence>
<evidence type="ECO:0000256" key="1">
    <source>
        <dbReference type="SAM" id="Phobius"/>
    </source>
</evidence>
<feature type="transmembrane region" description="Helical" evidence="1">
    <location>
        <begin position="99"/>
        <end position="118"/>
    </location>
</feature>
<gene>
    <name evidence="2" type="ORF">DDE74_32850</name>
</gene>
<reference evidence="2 3" key="1">
    <citation type="submission" date="2018-04" db="EMBL/GenBank/DDBJ databases">
        <title>Complete genome sequences of Streptomyces lydicus strain WYEC and characterization of antagonistic properties of biological control agents.</title>
        <authorList>
            <person name="Mariita R.M."/>
            <person name="Sello J.K."/>
        </authorList>
    </citation>
    <scope>NUCLEOTIDE SEQUENCE [LARGE SCALE GENOMIC DNA]</scope>
    <source>
        <strain evidence="2 3">WYEC 108</strain>
    </source>
</reference>
<name>A0A3S9YJ40_9ACTN</name>
<keyword evidence="1" id="KW-1133">Transmembrane helix</keyword>
<evidence type="ECO:0000313" key="3">
    <source>
        <dbReference type="Proteomes" id="UP000275579"/>
    </source>
</evidence>
<protein>
    <submittedName>
        <fullName evidence="2">Uncharacterized protein</fullName>
    </submittedName>
</protein>
<keyword evidence="1" id="KW-0472">Membrane</keyword>
<dbReference type="AlphaFoldDB" id="A0A3S9YJ40"/>
<accession>A0A3S9YJ40</accession>
<organism evidence="2 3">
    <name type="scientific">Streptomyces lydicus</name>
    <dbReference type="NCBI Taxonomy" id="47763"/>
    <lineage>
        <taxon>Bacteria</taxon>
        <taxon>Bacillati</taxon>
        <taxon>Actinomycetota</taxon>
        <taxon>Actinomycetes</taxon>
        <taxon>Kitasatosporales</taxon>
        <taxon>Streptomycetaceae</taxon>
        <taxon>Streptomyces</taxon>
    </lineage>
</organism>
<keyword evidence="1" id="KW-0812">Transmembrane</keyword>
<proteinExistence type="predicted"/>
<dbReference type="EMBL" id="CP029042">
    <property type="protein sequence ID" value="AZS75066.1"/>
    <property type="molecule type" value="Genomic_DNA"/>
</dbReference>